<dbReference type="GO" id="GO:0004467">
    <property type="term" value="F:long-chain fatty acid-CoA ligase activity"/>
    <property type="evidence" value="ECO:0007669"/>
    <property type="project" value="TreeGrafter"/>
</dbReference>
<dbReference type="EMBL" id="JABWMJ010000008">
    <property type="protein sequence ID" value="NUZ07490.1"/>
    <property type="molecule type" value="Genomic_DNA"/>
</dbReference>
<keyword evidence="1" id="KW-0436">Ligase</keyword>
<evidence type="ECO:0000256" key="2">
    <source>
        <dbReference type="ARBA" id="ARBA00022832"/>
    </source>
</evidence>
<keyword evidence="3" id="KW-0443">Lipid metabolism</keyword>
<gene>
    <name evidence="5" type="ORF">HQN59_17130</name>
</gene>
<dbReference type="PANTHER" id="PTHR43272:SF32">
    <property type="entry name" value="AMP-DEPENDENT SYNTHETASE_LIGASE DOMAIN-CONTAINING PROTEIN"/>
    <property type="match status" value="1"/>
</dbReference>
<sequence length="643" mass="71372">MKTQTLPQMLLAHARTRPQQLAQRVKRKGIWRCHTWAEVQDTVRALALGAAALGLERGDTAVVVGENEPEHFWSLFAAQSLGAKTVSVYPDATADELLYLCEDSQARFIFAQDQEQVDKALAIAGKLPGLCGIAYWDDAGMWSYRHDLLHGFDTLCAAGRKEHERHPERFEQAVKAGRFDDLALLTYTSGTTSKPKGVMVSHRWLVDNASRMLSALPLEPGMEYLSYTPLAWITEQLLGVTLGLMLPLVVNFPEGPDQVLPNIRELSPHMVLFGPRQWESIAATIEARMLHASRLPRALYRWSVRVGHAVRVARLEGRTAPLSARLLLPLAELLTLHAVRDQFGFLRSRIAVSGGTAMAPDVFRLFHALGVPLRNIYGCSEFGLIAGHRGERYDLETVGPLLTVAPGFGAALESRVDANGELLLRGGTGFLGYWNKPEKTAALDRDGWFASGDAVRATERGEIVFLDRVEHLVKLAGGHAYPPQFIETRLRFSPFIKDVMVLGDATRPWVGALVNIDMGVASRWAEERRIAFSTFTDLSQRPEIRALVRDEIARINAFLPEGSRVVRFANFPKELDADEGELTRTRKLRREFLEQRYRALLEGLYAGATDIDCQIAVTYQDGRQGVLRAKVTGTDVSTAAGTT</sequence>
<dbReference type="Pfam" id="PF00501">
    <property type="entry name" value="AMP-binding"/>
    <property type="match status" value="1"/>
</dbReference>
<feature type="domain" description="AMP-dependent synthetase/ligase" evidence="4">
    <location>
        <begin position="14"/>
        <end position="434"/>
    </location>
</feature>
<evidence type="ECO:0000313" key="6">
    <source>
        <dbReference type="Proteomes" id="UP000529637"/>
    </source>
</evidence>
<dbReference type="AlphaFoldDB" id="A0A7Y6TXW2"/>
<evidence type="ECO:0000259" key="4">
    <source>
        <dbReference type="Pfam" id="PF00501"/>
    </source>
</evidence>
<dbReference type="GO" id="GO:0016020">
    <property type="term" value="C:membrane"/>
    <property type="evidence" value="ECO:0007669"/>
    <property type="project" value="TreeGrafter"/>
</dbReference>
<dbReference type="PROSITE" id="PS00455">
    <property type="entry name" value="AMP_BINDING"/>
    <property type="match status" value="1"/>
</dbReference>
<evidence type="ECO:0000256" key="1">
    <source>
        <dbReference type="ARBA" id="ARBA00022598"/>
    </source>
</evidence>
<name>A0A7Y6TXW2_9BURK</name>
<reference evidence="5 6" key="1">
    <citation type="submission" date="2020-06" db="EMBL/GenBank/DDBJ databases">
        <title>Schlegella sp. ID0723 isolated from air conditioner.</title>
        <authorList>
            <person name="Kim D.Y."/>
            <person name="Kim D.-U."/>
        </authorList>
    </citation>
    <scope>NUCLEOTIDE SEQUENCE [LARGE SCALE GENOMIC DNA]</scope>
    <source>
        <strain evidence="5 6">ID0723</strain>
    </source>
</reference>
<evidence type="ECO:0000313" key="5">
    <source>
        <dbReference type="EMBL" id="NUZ07490.1"/>
    </source>
</evidence>
<organism evidence="5 6">
    <name type="scientific">Piscinibacter koreensis</name>
    <dbReference type="NCBI Taxonomy" id="2742824"/>
    <lineage>
        <taxon>Bacteria</taxon>
        <taxon>Pseudomonadati</taxon>
        <taxon>Pseudomonadota</taxon>
        <taxon>Betaproteobacteria</taxon>
        <taxon>Burkholderiales</taxon>
        <taxon>Sphaerotilaceae</taxon>
        <taxon>Piscinibacter</taxon>
    </lineage>
</organism>
<dbReference type="InterPro" id="IPR000873">
    <property type="entry name" value="AMP-dep_synth/lig_dom"/>
</dbReference>
<keyword evidence="2" id="KW-0276">Fatty acid metabolism</keyword>
<keyword evidence="6" id="KW-1185">Reference proteome</keyword>
<accession>A0A7Y6TXW2</accession>
<comment type="caution">
    <text evidence="5">The sequence shown here is derived from an EMBL/GenBank/DDBJ whole genome shotgun (WGS) entry which is preliminary data.</text>
</comment>
<dbReference type="PANTHER" id="PTHR43272">
    <property type="entry name" value="LONG-CHAIN-FATTY-ACID--COA LIGASE"/>
    <property type="match status" value="1"/>
</dbReference>
<dbReference type="Gene3D" id="3.40.50.12780">
    <property type="entry name" value="N-terminal domain of ligase-like"/>
    <property type="match status" value="1"/>
</dbReference>
<protein>
    <submittedName>
        <fullName evidence="5">AMP-binding protein</fullName>
    </submittedName>
</protein>
<dbReference type="InterPro" id="IPR020845">
    <property type="entry name" value="AMP-binding_CS"/>
</dbReference>
<dbReference type="InterPro" id="IPR042099">
    <property type="entry name" value="ANL_N_sf"/>
</dbReference>
<proteinExistence type="predicted"/>
<dbReference type="SUPFAM" id="SSF56801">
    <property type="entry name" value="Acetyl-CoA synthetase-like"/>
    <property type="match status" value="1"/>
</dbReference>
<dbReference type="Proteomes" id="UP000529637">
    <property type="component" value="Unassembled WGS sequence"/>
</dbReference>
<evidence type="ECO:0000256" key="3">
    <source>
        <dbReference type="ARBA" id="ARBA00023098"/>
    </source>
</evidence>